<accession>A0A917AAS1</accession>
<name>A0A917AAS1_9STRE</name>
<evidence type="ECO:0000313" key="2">
    <source>
        <dbReference type="Proteomes" id="UP000660801"/>
    </source>
</evidence>
<gene>
    <name evidence="1" type="primary">gph</name>
    <name evidence="1" type="ORF">GCM10011510_18930</name>
</gene>
<reference evidence="1" key="2">
    <citation type="submission" date="2020-09" db="EMBL/GenBank/DDBJ databases">
        <authorList>
            <person name="Sun Q."/>
            <person name="Zhou Y."/>
        </authorList>
    </citation>
    <scope>NUCLEOTIDE SEQUENCE</scope>
    <source>
        <strain evidence="1">CGMCC 1.15533</strain>
    </source>
</reference>
<organism evidence="1 2">
    <name type="scientific">Streptococcus himalayensis</name>
    <dbReference type="NCBI Taxonomy" id="1888195"/>
    <lineage>
        <taxon>Bacteria</taxon>
        <taxon>Bacillati</taxon>
        <taxon>Bacillota</taxon>
        <taxon>Bacilli</taxon>
        <taxon>Lactobacillales</taxon>
        <taxon>Streptococcaceae</taxon>
        <taxon>Streptococcus</taxon>
    </lineage>
</organism>
<dbReference type="AlphaFoldDB" id="A0A917AAS1"/>
<dbReference type="SFLD" id="SFLDG01129">
    <property type="entry name" value="C1.5:_HAD__Beta-PGM__Phosphata"/>
    <property type="match status" value="1"/>
</dbReference>
<dbReference type="SFLD" id="SFLDS00003">
    <property type="entry name" value="Haloacid_Dehalogenase"/>
    <property type="match status" value="1"/>
</dbReference>
<dbReference type="NCBIfam" id="TIGR01549">
    <property type="entry name" value="HAD-SF-IA-v1"/>
    <property type="match status" value="1"/>
</dbReference>
<dbReference type="InterPro" id="IPR041492">
    <property type="entry name" value="HAD_2"/>
</dbReference>
<dbReference type="Pfam" id="PF13419">
    <property type="entry name" value="HAD_2"/>
    <property type="match status" value="1"/>
</dbReference>
<dbReference type="PANTHER" id="PTHR43434:SF25">
    <property type="entry name" value="PHOSPHOGLYCOLATE PHOSPHATASE"/>
    <property type="match status" value="1"/>
</dbReference>
<dbReference type="InterPro" id="IPR023214">
    <property type="entry name" value="HAD_sf"/>
</dbReference>
<protein>
    <submittedName>
        <fullName evidence="1">Hydrolase</fullName>
    </submittedName>
</protein>
<dbReference type="Gene3D" id="3.40.50.1000">
    <property type="entry name" value="HAD superfamily/HAD-like"/>
    <property type="match status" value="1"/>
</dbReference>
<dbReference type="GO" id="GO:0005829">
    <property type="term" value="C:cytosol"/>
    <property type="evidence" value="ECO:0007669"/>
    <property type="project" value="TreeGrafter"/>
</dbReference>
<keyword evidence="2" id="KW-1185">Reference proteome</keyword>
<dbReference type="InterPro" id="IPR036412">
    <property type="entry name" value="HAD-like_sf"/>
</dbReference>
<dbReference type="Proteomes" id="UP000660801">
    <property type="component" value="Unassembled WGS sequence"/>
</dbReference>
<dbReference type="SUPFAM" id="SSF56784">
    <property type="entry name" value="HAD-like"/>
    <property type="match status" value="1"/>
</dbReference>
<proteinExistence type="predicted"/>
<dbReference type="InterPro" id="IPR006439">
    <property type="entry name" value="HAD-SF_hydro_IA"/>
</dbReference>
<dbReference type="Gene3D" id="1.10.150.240">
    <property type="entry name" value="Putative phosphatase, domain 2"/>
    <property type="match status" value="1"/>
</dbReference>
<evidence type="ECO:0000313" key="1">
    <source>
        <dbReference type="EMBL" id="GGE37788.1"/>
    </source>
</evidence>
<comment type="caution">
    <text evidence="1">The sequence shown here is derived from an EMBL/GenBank/DDBJ whole genome shotgun (WGS) entry which is preliminary data.</text>
</comment>
<dbReference type="PANTHER" id="PTHR43434">
    <property type="entry name" value="PHOSPHOGLYCOLATE PHOSPHATASE"/>
    <property type="match status" value="1"/>
</dbReference>
<dbReference type="GO" id="GO:0008967">
    <property type="term" value="F:phosphoglycolate phosphatase activity"/>
    <property type="evidence" value="ECO:0007669"/>
    <property type="project" value="TreeGrafter"/>
</dbReference>
<dbReference type="InterPro" id="IPR023198">
    <property type="entry name" value="PGP-like_dom2"/>
</dbReference>
<reference evidence="1" key="1">
    <citation type="journal article" date="2014" name="Int. J. Syst. Evol. Microbiol.">
        <title>Complete genome sequence of Corynebacterium casei LMG S-19264T (=DSM 44701T), isolated from a smear-ripened cheese.</title>
        <authorList>
            <consortium name="US DOE Joint Genome Institute (JGI-PGF)"/>
            <person name="Walter F."/>
            <person name="Albersmeier A."/>
            <person name="Kalinowski J."/>
            <person name="Ruckert C."/>
        </authorList>
    </citation>
    <scope>NUCLEOTIDE SEQUENCE</scope>
    <source>
        <strain evidence="1">CGMCC 1.15533</strain>
    </source>
</reference>
<dbReference type="InterPro" id="IPR050155">
    <property type="entry name" value="HAD-like_hydrolase_sf"/>
</dbReference>
<keyword evidence="1" id="KW-0378">Hydrolase</keyword>
<sequence length="230" mass="26110">MNFLSSSFFRFKRVLEMDIFVLFFPEYSAFPTHFFRKYDIIKGMNYQDYIWDLGGTLLDNYESSTAAFVKTLAKYGRDANHDDVYQALKCSTADAIQEFASDIPEFLTQYKKEEALALARPLLFPGTQSLLAAIVDAGGRNFLVSHRNNQVLELLEKTGISVYFTEVVTSESGFQRKPNPESMLYLKEKYAISNGLVIGDREIDRQAGAAAGLATYLFDSMENLRQTIQC</sequence>
<dbReference type="GO" id="GO:0006281">
    <property type="term" value="P:DNA repair"/>
    <property type="evidence" value="ECO:0007669"/>
    <property type="project" value="TreeGrafter"/>
</dbReference>
<dbReference type="EMBL" id="BMJN01000051">
    <property type="protein sequence ID" value="GGE37788.1"/>
    <property type="molecule type" value="Genomic_DNA"/>
</dbReference>